<dbReference type="PRINTS" id="PR00747">
    <property type="entry name" value="GLYHDRLASE47"/>
</dbReference>
<comment type="similarity">
    <text evidence="3 13">Belongs to the glycosyl hydrolase 47 family.</text>
</comment>
<protein>
    <recommendedName>
        <fullName evidence="13">alpha-1,2-Mannosidase</fullName>
        <ecNumber evidence="13">3.2.1.-</ecNumber>
    </recommendedName>
</protein>
<keyword evidence="4" id="KW-0732">Signal</keyword>
<evidence type="ECO:0000256" key="3">
    <source>
        <dbReference type="ARBA" id="ARBA00007658"/>
    </source>
</evidence>
<feature type="active site" evidence="11">
    <location>
        <position position="368"/>
    </location>
</feature>
<keyword evidence="12" id="KW-0479">Metal-binding</keyword>
<feature type="transmembrane region" description="Helical" evidence="14">
    <location>
        <begin position="12"/>
        <end position="32"/>
    </location>
</feature>
<dbReference type="PANTHER" id="PTHR11742">
    <property type="entry name" value="MANNOSYL-OLIGOSACCHARIDE ALPHA-1,2-MANNOSIDASE-RELATED"/>
    <property type="match status" value="1"/>
</dbReference>
<feature type="active site" description="Proton donor" evidence="11">
    <location>
        <position position="334"/>
    </location>
</feature>
<evidence type="ECO:0000256" key="1">
    <source>
        <dbReference type="ARBA" id="ARBA00001913"/>
    </source>
</evidence>
<gene>
    <name evidence="15" type="ORF">D6C78_02283</name>
</gene>
<keyword evidence="12" id="KW-0106">Calcium</keyword>
<comment type="caution">
    <text evidence="15">The sequence shown here is derived from an EMBL/GenBank/DDBJ whole genome shotgun (WGS) entry which is preliminary data.</text>
</comment>
<feature type="active site" description="Proton donor" evidence="11">
    <location>
        <position position="138"/>
    </location>
</feature>
<name>A0A4V4LFQ0_AURPU</name>
<evidence type="ECO:0000313" key="15">
    <source>
        <dbReference type="EMBL" id="TIA40727.1"/>
    </source>
</evidence>
<evidence type="ECO:0000256" key="14">
    <source>
        <dbReference type="SAM" id="Phobius"/>
    </source>
</evidence>
<dbReference type="Pfam" id="PF01532">
    <property type="entry name" value="Glyco_hydro_47"/>
    <property type="match status" value="2"/>
</dbReference>
<dbReference type="GO" id="GO:0005975">
    <property type="term" value="P:carbohydrate metabolic process"/>
    <property type="evidence" value="ECO:0007669"/>
    <property type="project" value="InterPro"/>
</dbReference>
<evidence type="ECO:0000256" key="2">
    <source>
        <dbReference type="ARBA" id="ARBA00004922"/>
    </source>
</evidence>
<dbReference type="Proteomes" id="UP000308724">
    <property type="component" value="Unassembled WGS sequence"/>
</dbReference>
<evidence type="ECO:0000256" key="9">
    <source>
        <dbReference type="ARBA" id="ARBA00047669"/>
    </source>
</evidence>
<dbReference type="GO" id="GO:0016020">
    <property type="term" value="C:membrane"/>
    <property type="evidence" value="ECO:0007669"/>
    <property type="project" value="InterPro"/>
</dbReference>
<evidence type="ECO:0000313" key="16">
    <source>
        <dbReference type="Proteomes" id="UP000308724"/>
    </source>
</evidence>
<proteinExistence type="inferred from homology"/>
<comment type="catalytic activity">
    <reaction evidence="9">
        <text>N(4)-(alpha-D-Man-(1-&gt;2)-alpha-D-Man-(1-&gt;2)-alpha-D-Man-(1-&gt;3)-[alpha-D-Man-(1-&gt;3)-[alpha-D-Man-(1-&gt;2)-alpha-D-Man-(1-&gt;6)]-alpha-D-Man-(1-&gt;6)]-beta-D-Man-(1-&gt;4)-beta-D-GlcNAc-(1-&gt;4)-beta-D-GlcNAc)-L-asparaginyl-[protein] (N-glucan mannose isomer 8A1,2,3B1,3) + 3 H2O = N(4)-(alpha-D-Man-(1-&gt;3)-[alpha-D-Man-(1-&gt;3)-[alpha-D-Man-(1-&gt;6)]-alpha-D-Man-(1-&gt;6)]-beta-D-Man-(1-&gt;4)-beta-D-GlcNAc-(1-&gt;4)-beta-D-GlcNAc)-L-asparaginyl-[protein] (N-glucan mannose isomer 5A1,2) + 3 beta-D-mannose</text>
        <dbReference type="Rhea" id="RHEA:56028"/>
        <dbReference type="Rhea" id="RHEA-COMP:14358"/>
        <dbReference type="Rhea" id="RHEA-COMP:14367"/>
        <dbReference type="ChEBI" id="CHEBI:15377"/>
        <dbReference type="ChEBI" id="CHEBI:28563"/>
        <dbReference type="ChEBI" id="CHEBI:59087"/>
        <dbReference type="ChEBI" id="CHEBI:60628"/>
        <dbReference type="EC" id="3.2.1.113"/>
    </reaction>
</comment>
<evidence type="ECO:0000256" key="5">
    <source>
        <dbReference type="ARBA" id="ARBA00022801"/>
    </source>
</evidence>
<dbReference type="PANTHER" id="PTHR11742:SF101">
    <property type="entry name" value="MANNOSYL-OLIGOSACCHARIDE ALPHA-1,2-MANNOSIDASE 1B"/>
    <property type="match status" value="1"/>
</dbReference>
<reference evidence="15 16" key="1">
    <citation type="submission" date="2018-10" db="EMBL/GenBank/DDBJ databases">
        <title>Fifty Aureobasidium pullulans genomes reveal a recombining polyextremotolerant generalist.</title>
        <authorList>
            <person name="Gostincar C."/>
            <person name="Turk M."/>
            <person name="Zajc J."/>
            <person name="Gunde-Cimerman N."/>
        </authorList>
    </citation>
    <scope>NUCLEOTIDE SEQUENCE [LARGE SCALE GENOMIC DNA]</scope>
    <source>
        <strain evidence="15 16">EXF-1645</strain>
    </source>
</reference>
<dbReference type="GO" id="GO:0005509">
    <property type="term" value="F:calcium ion binding"/>
    <property type="evidence" value="ECO:0007669"/>
    <property type="project" value="InterPro"/>
</dbReference>
<keyword evidence="8 13" id="KW-0326">Glycosidase</keyword>
<keyword evidence="14" id="KW-0472">Membrane</keyword>
<dbReference type="InterPro" id="IPR036026">
    <property type="entry name" value="Seven-hairpin_glycosidases"/>
</dbReference>
<keyword evidence="5 13" id="KW-0378">Hydrolase</keyword>
<evidence type="ECO:0000256" key="10">
    <source>
        <dbReference type="ARBA" id="ARBA00048605"/>
    </source>
</evidence>
<accession>A0A4V4LFQ0</accession>
<comment type="pathway">
    <text evidence="2">Protein modification; protein glycosylation.</text>
</comment>
<keyword evidence="14" id="KW-0812">Transmembrane</keyword>
<dbReference type="EMBL" id="QZBZ01000028">
    <property type="protein sequence ID" value="TIA40727.1"/>
    <property type="molecule type" value="Genomic_DNA"/>
</dbReference>
<organism evidence="15 16">
    <name type="scientific">Aureobasidium pullulans</name>
    <name type="common">Black yeast</name>
    <name type="synonym">Pullularia pullulans</name>
    <dbReference type="NCBI Taxonomy" id="5580"/>
    <lineage>
        <taxon>Eukaryota</taxon>
        <taxon>Fungi</taxon>
        <taxon>Dikarya</taxon>
        <taxon>Ascomycota</taxon>
        <taxon>Pezizomycotina</taxon>
        <taxon>Dothideomycetes</taxon>
        <taxon>Dothideomycetidae</taxon>
        <taxon>Dothideales</taxon>
        <taxon>Saccotheciaceae</taxon>
        <taxon>Aureobasidium</taxon>
    </lineage>
</organism>
<sequence>MTKFGRLGHGRTAFQLTLALCTFIALAILIPLHSTSTLPVGIRPNHAPRLQTARIDAITAAFQHAWNGYSEHCFGHDTLHPVSNTCEDDFGGYGATAIDSLPAAIIFGNEAAAFQILEFIATLDFKVVKGGTRIQVFEVTIRHFAAMVSAWDLLNAGAGTMILEFARLSDITGNQTYVNLAQTAEEYLLKPQPASGEPYPGLLGSFISVESGEILGSKGSWGAFADSFYEYLLKAYLYNSDLYESYLERWLVAADSTIRLVGSHPYGHPEWTLLPSWDGTNLQNSMESLSWFAGGNFILGGMITDNQTLVNYGLSIADAAGAVYNSTRTGLGGEFVTWTTTCETSENDPCNPDKSIQLTDGRFRLRPEVLETWYYAYRATKDPKYQDWSWAAFEAINRYCRTETGFSSIIDVNAIDGGGKGDVQESFVFAEVMKYVFLIHSEEAPYHVQDSRTGVKNTWVFNTEAHPLRVAGPPR</sequence>
<dbReference type="Gene3D" id="1.50.10.10">
    <property type="match status" value="2"/>
</dbReference>
<evidence type="ECO:0000256" key="6">
    <source>
        <dbReference type="ARBA" id="ARBA00023157"/>
    </source>
</evidence>
<evidence type="ECO:0000256" key="7">
    <source>
        <dbReference type="ARBA" id="ARBA00023180"/>
    </source>
</evidence>
<keyword evidence="14" id="KW-1133">Transmembrane helix</keyword>
<keyword evidence="7" id="KW-0325">Glycoprotein</keyword>
<comment type="catalytic activity">
    <reaction evidence="10">
        <text>N(4)-(alpha-D-Man-(1-&gt;2)-alpha-D-Man-(1-&gt;2)-alpha-D-Man-(1-&gt;3)-[alpha-D-Man-(1-&gt;2)-alpha-D-Man-(1-&gt;3)-[alpha-D-Man-(1-&gt;2)-alpha-D-Man-(1-&gt;6)]-alpha-D-Man-(1-&gt;6)]-beta-D-Man-(1-&gt;4)-beta-D-GlcNAc-(1-&gt;4)-beta-D-GlcNAc)-L-asparaginyl-[protein] (N-glucan mannose isomer 9A1,2,3B1,2,3) + 4 H2O = N(4)-(alpha-D-Man-(1-&gt;3)-[alpha-D-Man-(1-&gt;3)-[alpha-D-Man-(1-&gt;6)]-alpha-D-Man-(1-&gt;6)]-beta-D-Man-(1-&gt;4)-beta-D-GlcNAc-(1-&gt;4)-beta-D-GlcNAc)-L-asparaginyl-[protein] (N-glucan mannose isomer 5A1,2) + 4 beta-D-mannose</text>
        <dbReference type="Rhea" id="RHEA:56008"/>
        <dbReference type="Rhea" id="RHEA-COMP:14356"/>
        <dbReference type="Rhea" id="RHEA-COMP:14367"/>
        <dbReference type="ChEBI" id="CHEBI:15377"/>
        <dbReference type="ChEBI" id="CHEBI:28563"/>
        <dbReference type="ChEBI" id="CHEBI:59087"/>
        <dbReference type="ChEBI" id="CHEBI:139493"/>
        <dbReference type="EC" id="3.2.1.113"/>
    </reaction>
</comment>
<evidence type="ECO:0000256" key="11">
    <source>
        <dbReference type="PIRSR" id="PIRSR601382-1"/>
    </source>
</evidence>
<dbReference type="UniPathway" id="UPA00378"/>
<dbReference type="GO" id="GO:0005783">
    <property type="term" value="C:endoplasmic reticulum"/>
    <property type="evidence" value="ECO:0007669"/>
    <property type="project" value="TreeGrafter"/>
</dbReference>
<dbReference type="EC" id="3.2.1.-" evidence="13"/>
<feature type="binding site" evidence="12">
    <location>
        <position position="463"/>
    </location>
    <ligand>
        <name>Ca(2+)</name>
        <dbReference type="ChEBI" id="CHEBI:29108"/>
    </ligand>
</feature>
<evidence type="ECO:0000256" key="12">
    <source>
        <dbReference type="PIRSR" id="PIRSR601382-2"/>
    </source>
</evidence>
<evidence type="ECO:0000256" key="4">
    <source>
        <dbReference type="ARBA" id="ARBA00022729"/>
    </source>
</evidence>
<dbReference type="AlphaFoldDB" id="A0A4V4LFQ0"/>
<evidence type="ECO:0000256" key="13">
    <source>
        <dbReference type="RuleBase" id="RU361193"/>
    </source>
</evidence>
<dbReference type="InterPro" id="IPR012341">
    <property type="entry name" value="6hp_glycosidase-like_sf"/>
</dbReference>
<dbReference type="GO" id="GO:0036503">
    <property type="term" value="P:ERAD pathway"/>
    <property type="evidence" value="ECO:0007669"/>
    <property type="project" value="UniProtKB-ARBA"/>
</dbReference>
<evidence type="ECO:0000256" key="8">
    <source>
        <dbReference type="ARBA" id="ARBA00023295"/>
    </source>
</evidence>
<dbReference type="InterPro" id="IPR001382">
    <property type="entry name" value="Glyco_hydro_47"/>
</dbReference>
<comment type="cofactor">
    <cofactor evidence="1 12">
        <name>Ca(2+)</name>
        <dbReference type="ChEBI" id="CHEBI:29108"/>
    </cofactor>
</comment>
<keyword evidence="6" id="KW-1015">Disulfide bond</keyword>
<dbReference type="GO" id="GO:0004571">
    <property type="term" value="F:mannosyl-oligosaccharide 1,2-alpha-mannosidase activity"/>
    <property type="evidence" value="ECO:0007669"/>
    <property type="project" value="UniProtKB-EC"/>
</dbReference>
<dbReference type="InterPro" id="IPR050749">
    <property type="entry name" value="Glycosyl_Hydrolase_47"/>
</dbReference>
<feature type="active site" evidence="11">
    <location>
        <position position="226"/>
    </location>
</feature>
<dbReference type="SUPFAM" id="SSF48225">
    <property type="entry name" value="Seven-hairpin glycosidases"/>
    <property type="match status" value="1"/>
</dbReference>